<feature type="region of interest" description="Disordered" evidence="3">
    <location>
        <begin position="575"/>
        <end position="605"/>
    </location>
</feature>
<feature type="compositionally biased region" description="Polar residues" evidence="3">
    <location>
        <begin position="392"/>
        <end position="401"/>
    </location>
</feature>
<evidence type="ECO:0000256" key="2">
    <source>
        <dbReference type="ARBA" id="ARBA00022553"/>
    </source>
</evidence>
<dbReference type="PANTHER" id="PTHR10226:SF7">
    <property type="entry name" value="A-KINASE ANCHOR PROTEIN SPHKAP"/>
    <property type="match status" value="1"/>
</dbReference>
<dbReference type="InterPro" id="IPR018292">
    <property type="entry name" value="AKAP_110_C"/>
</dbReference>
<sequence length="1058" mass="116565">MPLCSQTRSFKLPKIVIMQSTDSDEGLSDYPGTPSTSTSTEEVPKEGAPQGSDTFAGSTPSQLPLVCPSTVTSHPQLRGAVTLELCMRGQWRASAGRDFSLSSALCSVAQVAGAVALADLGETDEGASVEQVRANIAQVLLREACVVLCQREEQRNVRDFLEFVHSKMVEDVSWPKSPGVDSEEVDQYTCAIAESIWKHATQQALNKKELESPDKNIPNLQELLLESVNALLFNVLCITSKKINDISKYDKGSFDGREGEVHSRDNEAVITPSEKLSNRLQPTGSNQPKNSEQNSVPHCRDKLTAVMGKKEEKSIQEEEEAETRGLGCPQKGSDQQRAVHMKGTFFPIKDCLPQAQPCQRNINDLRSTSDREKTAPLDSKCSPSMRDKVPSGTENKSSLLTPQFVPSSAGVVVMRNMDEKFPSPVTCFADDLASTVVSMATELAAIYLENSSGKQPWFCGLKGIARETQQHLLLPSCAVVRRKEVQGGPAATKKHRPPRLSEIKRKAEEQPELMERLVNRVVEESVTLDEPPDSLEVTAKTAACPELSVVDTSKPGQPRTRLQCERWNRGKAASCESIPEEDAGTLGPGARLGQNLSRGSSVSKQSSCESITDEFSRFMVNQMESEGRGFELLLDYYAGKNASAILSSAVQQVASRKNGHLNVRSSCVSKQSSTESITEEFYRFMLRDLDSRHHSLSKTKERRNSLLPPALRSPFCIRQSSMPDRRSSDSRLTVNSTTKANSFDGFVHSVHGDTLSIHPASSVSAMGLCKSDSCLYQRGQMDRITDTLIHETWSSSIESLMRKNKIIADSEDSEDLEGQGEPQPHVELFANRLAANIVESGKSLLGSQQTASVCEKRRCFRTKTESGFAHQTDWSSWSQAGESGLLWGPRDVPEIHIQEDQKDQLKEDTISHHPEDTLEALLQTSAGSIGSDVWGLSNSANDGQENIIEGTSNLPAGGSTIQRELLVMNFDMDGDCMDWDLRATLQWIAASELGVPTLYLRKSQERADKFLNVVQLVTQKGWRVGDLFGAVMRYCQIREERASSEPSLLDWLLQRLCP</sequence>
<evidence type="ECO:0000313" key="5">
    <source>
        <dbReference type="EMBL" id="KAG7457008.1"/>
    </source>
</evidence>
<feature type="region of interest" description="Disordered" evidence="3">
    <location>
        <begin position="249"/>
        <end position="334"/>
    </location>
</feature>
<dbReference type="OrthoDB" id="6154436at2759"/>
<dbReference type="GO" id="GO:0005739">
    <property type="term" value="C:mitochondrion"/>
    <property type="evidence" value="ECO:0007669"/>
    <property type="project" value="TreeGrafter"/>
</dbReference>
<keyword evidence="6" id="KW-1185">Reference proteome</keyword>
<organism evidence="5 6">
    <name type="scientific">Megalops atlanticus</name>
    <name type="common">Tarpon</name>
    <name type="synonym">Clupea gigantea</name>
    <dbReference type="NCBI Taxonomy" id="7932"/>
    <lineage>
        <taxon>Eukaryota</taxon>
        <taxon>Metazoa</taxon>
        <taxon>Chordata</taxon>
        <taxon>Craniata</taxon>
        <taxon>Vertebrata</taxon>
        <taxon>Euteleostomi</taxon>
        <taxon>Actinopterygii</taxon>
        <taxon>Neopterygii</taxon>
        <taxon>Teleostei</taxon>
        <taxon>Elopiformes</taxon>
        <taxon>Megalopidae</taxon>
        <taxon>Megalops</taxon>
    </lineage>
</organism>
<feature type="domain" description="A-kinase anchor 110kDa C-terminal" evidence="4">
    <location>
        <begin position="913"/>
        <end position="1054"/>
    </location>
</feature>
<comment type="caution">
    <text evidence="5">The sequence shown here is derived from an EMBL/GenBank/DDBJ whole genome shotgun (WGS) entry which is preliminary data.</text>
</comment>
<proteinExistence type="inferred from homology"/>
<reference evidence="5" key="1">
    <citation type="submission" date="2021-01" db="EMBL/GenBank/DDBJ databases">
        <authorList>
            <person name="Zahm M."/>
            <person name="Roques C."/>
            <person name="Cabau C."/>
            <person name="Klopp C."/>
            <person name="Donnadieu C."/>
            <person name="Jouanno E."/>
            <person name="Lampietro C."/>
            <person name="Louis A."/>
            <person name="Herpin A."/>
            <person name="Echchiki A."/>
            <person name="Berthelot C."/>
            <person name="Parey E."/>
            <person name="Roest-Crollius H."/>
            <person name="Braasch I."/>
            <person name="Postlethwait J."/>
            <person name="Bobe J."/>
            <person name="Montfort J."/>
            <person name="Bouchez O."/>
            <person name="Begum T."/>
            <person name="Mejri S."/>
            <person name="Adams A."/>
            <person name="Chen W.-J."/>
            <person name="Guiguen Y."/>
        </authorList>
    </citation>
    <scope>NUCLEOTIDE SEQUENCE</scope>
    <source>
        <strain evidence="5">YG-15Mar2019-1</strain>
        <tissue evidence="5">Brain</tissue>
    </source>
</reference>
<feature type="compositionally biased region" description="Basic and acidic residues" evidence="3">
    <location>
        <begin position="249"/>
        <end position="267"/>
    </location>
</feature>
<dbReference type="PANTHER" id="PTHR10226">
    <property type="entry name" value="A KINASE ANCHOR PROTEIN"/>
    <property type="match status" value="1"/>
</dbReference>
<dbReference type="Proteomes" id="UP001046870">
    <property type="component" value="Chromosome 22"/>
</dbReference>
<accession>A0A9D3PCF1</accession>
<name>A0A9D3PCF1_MEGAT</name>
<dbReference type="AlphaFoldDB" id="A0A9D3PCF1"/>
<evidence type="ECO:0000256" key="1">
    <source>
        <dbReference type="ARBA" id="ARBA00005764"/>
    </source>
</evidence>
<feature type="region of interest" description="Disordered" evidence="3">
    <location>
        <begin position="363"/>
        <end position="401"/>
    </location>
</feature>
<gene>
    <name evidence="5" type="ORF">MATL_G00241780</name>
</gene>
<evidence type="ECO:0000256" key="3">
    <source>
        <dbReference type="SAM" id="MobiDB-lite"/>
    </source>
</evidence>
<feature type="compositionally biased region" description="Basic and acidic residues" evidence="3">
    <location>
        <begin position="298"/>
        <end position="316"/>
    </location>
</feature>
<dbReference type="Pfam" id="PF05716">
    <property type="entry name" value="AKAP_110"/>
    <property type="match status" value="1"/>
</dbReference>
<protein>
    <recommendedName>
        <fullName evidence="4">A-kinase anchor 110kDa C-terminal domain-containing protein</fullName>
    </recommendedName>
</protein>
<dbReference type="InterPro" id="IPR008382">
    <property type="entry name" value="SPHK1-interactor_AKAP_110"/>
</dbReference>
<dbReference type="GO" id="GO:0051018">
    <property type="term" value="F:protein kinase A binding"/>
    <property type="evidence" value="ECO:0007669"/>
    <property type="project" value="TreeGrafter"/>
</dbReference>
<dbReference type="EMBL" id="JAFDVH010000022">
    <property type="protein sequence ID" value="KAG7457008.1"/>
    <property type="molecule type" value="Genomic_DNA"/>
</dbReference>
<feature type="region of interest" description="Disordered" evidence="3">
    <location>
        <begin position="21"/>
        <end position="59"/>
    </location>
</feature>
<keyword evidence="2" id="KW-0597">Phosphoprotein</keyword>
<feature type="compositionally biased region" description="Polar residues" evidence="3">
    <location>
        <begin position="274"/>
        <end position="296"/>
    </location>
</feature>
<feature type="compositionally biased region" description="Polar residues" evidence="3">
    <location>
        <begin position="594"/>
        <end position="605"/>
    </location>
</feature>
<evidence type="ECO:0000259" key="4">
    <source>
        <dbReference type="Pfam" id="PF05716"/>
    </source>
</evidence>
<evidence type="ECO:0000313" key="6">
    <source>
        <dbReference type="Proteomes" id="UP001046870"/>
    </source>
</evidence>
<comment type="similarity">
    <text evidence="1">Belongs to the AKAP110 family.</text>
</comment>